<dbReference type="Gene3D" id="2.60.40.790">
    <property type="match status" value="1"/>
</dbReference>
<dbReference type="PROSITE" id="PS01031">
    <property type="entry name" value="SHSP"/>
    <property type="match status" value="1"/>
</dbReference>
<reference evidence="4 5" key="1">
    <citation type="journal article" date="2019" name="Int. J. Syst. Evol. Microbiol.">
        <title>The Global Catalogue of Microorganisms (GCM) 10K type strain sequencing project: providing services to taxonomists for standard genome sequencing and annotation.</title>
        <authorList>
            <consortium name="The Broad Institute Genomics Platform"/>
            <consortium name="The Broad Institute Genome Sequencing Center for Infectious Disease"/>
            <person name="Wu L."/>
            <person name="Ma J."/>
        </authorList>
    </citation>
    <scope>NUCLEOTIDE SEQUENCE [LARGE SCALE GENOMIC DNA]</scope>
    <source>
        <strain evidence="4 5">JCM 16330</strain>
    </source>
</reference>
<comment type="similarity">
    <text evidence="1 2">Belongs to the small heat shock protein (HSP20) family.</text>
</comment>
<evidence type="ECO:0000256" key="2">
    <source>
        <dbReference type="RuleBase" id="RU003616"/>
    </source>
</evidence>
<dbReference type="Proteomes" id="UP001500837">
    <property type="component" value="Unassembled WGS sequence"/>
</dbReference>
<dbReference type="InterPro" id="IPR002068">
    <property type="entry name" value="A-crystallin/Hsp20_dom"/>
</dbReference>
<protein>
    <submittedName>
        <fullName evidence="4">Hsp20/alpha crystallin family protein</fullName>
    </submittedName>
</protein>
<proteinExistence type="inferred from homology"/>
<gene>
    <name evidence="4" type="ORF">GCM10009066_04500</name>
</gene>
<evidence type="ECO:0000313" key="4">
    <source>
        <dbReference type="EMBL" id="GAA0293030.1"/>
    </source>
</evidence>
<dbReference type="RefSeq" id="WP_343749185.1">
    <property type="nucleotide sequence ID" value="NZ_BAAABL010000021.1"/>
</dbReference>
<dbReference type="SUPFAM" id="SSF49764">
    <property type="entry name" value="HSP20-like chaperones"/>
    <property type="match status" value="1"/>
</dbReference>
<keyword evidence="5" id="KW-1185">Reference proteome</keyword>
<dbReference type="AlphaFoldDB" id="A0AAV3S4X2"/>
<dbReference type="CDD" id="cd06464">
    <property type="entry name" value="ACD_sHsps-like"/>
    <property type="match status" value="1"/>
</dbReference>
<feature type="domain" description="SHSP" evidence="3">
    <location>
        <begin position="23"/>
        <end position="131"/>
    </location>
</feature>
<name>A0AAV3S4X2_9EURY</name>
<comment type="caution">
    <text evidence="4">The sequence shown here is derived from an EMBL/GenBank/DDBJ whole genome shotgun (WGS) entry which is preliminary data.</text>
</comment>
<dbReference type="Pfam" id="PF00011">
    <property type="entry name" value="HSP20"/>
    <property type="match status" value="1"/>
</dbReference>
<evidence type="ECO:0000313" key="5">
    <source>
        <dbReference type="Proteomes" id="UP001500837"/>
    </source>
</evidence>
<dbReference type="EMBL" id="BAAABL010000021">
    <property type="protein sequence ID" value="GAA0293030.1"/>
    <property type="molecule type" value="Genomic_DNA"/>
</dbReference>
<evidence type="ECO:0000259" key="3">
    <source>
        <dbReference type="PROSITE" id="PS01031"/>
    </source>
</evidence>
<accession>A0AAV3S4X2</accession>
<sequence length="131" mass="14104">MSDLVTYGAAASRAVLKRVGRAMSRIQARTPLAVDVLESDDEYLAVFDAPGVEARDIEVVAEDGGVSVRLDRYRDYRDGFRTLLPGRGLSLDGHTTLPADAAVADADTRAELQDDGTLHVYVPKGEAVTIE</sequence>
<organism evidence="4 5">
    <name type="scientific">Halarchaeum salinum</name>
    <dbReference type="NCBI Taxonomy" id="489912"/>
    <lineage>
        <taxon>Archaea</taxon>
        <taxon>Methanobacteriati</taxon>
        <taxon>Methanobacteriota</taxon>
        <taxon>Stenosarchaea group</taxon>
        <taxon>Halobacteria</taxon>
        <taxon>Halobacteriales</taxon>
        <taxon>Halobacteriaceae</taxon>
    </lineage>
</organism>
<dbReference type="InterPro" id="IPR008978">
    <property type="entry name" value="HSP20-like_chaperone"/>
</dbReference>
<evidence type="ECO:0000256" key="1">
    <source>
        <dbReference type="PROSITE-ProRule" id="PRU00285"/>
    </source>
</evidence>